<evidence type="ECO:0000313" key="3">
    <source>
        <dbReference type="Proteomes" id="UP001310594"/>
    </source>
</evidence>
<feature type="signal peptide" evidence="1">
    <location>
        <begin position="1"/>
        <end position="16"/>
    </location>
</feature>
<protein>
    <submittedName>
        <fullName evidence="2">Uncharacterized protein</fullName>
    </submittedName>
</protein>
<feature type="chain" id="PRO_5042896404" evidence="1">
    <location>
        <begin position="17"/>
        <end position="265"/>
    </location>
</feature>
<sequence>MKFTLLTALPLASAAALPALGPRQNYFSFGNAFSTGPVAINSFIRQSTTTLVLPDLQSPHTGNLGLWPGEGTKFPNSDQDGQLVQGLAISTVGQGLDLQLFLAISWLTTDRSPCNFAADEVKWCITASIYDGIVFPLSTVTTVQEILTSVIQEDRLTAKSLVPIRVTTLPTTIDQTVSVNGAVVSTLSTTSGVGAGWGTAMECQSVNCGTVPEHHYLNTTLIMDIADPDYNQTLGLTGASGDLVTEDGGKTWTVADIRIDQYTYT</sequence>
<keyword evidence="1" id="KW-0732">Signal</keyword>
<dbReference type="AlphaFoldDB" id="A0AAN7ZW15"/>
<organism evidence="2 3">
    <name type="scientific">Elasticomyces elasticus</name>
    <dbReference type="NCBI Taxonomy" id="574655"/>
    <lineage>
        <taxon>Eukaryota</taxon>
        <taxon>Fungi</taxon>
        <taxon>Dikarya</taxon>
        <taxon>Ascomycota</taxon>
        <taxon>Pezizomycotina</taxon>
        <taxon>Dothideomycetes</taxon>
        <taxon>Dothideomycetidae</taxon>
        <taxon>Mycosphaerellales</taxon>
        <taxon>Teratosphaeriaceae</taxon>
        <taxon>Elasticomyces</taxon>
    </lineage>
</organism>
<dbReference type="EMBL" id="JAVRQU010000020">
    <property type="protein sequence ID" value="KAK5691989.1"/>
    <property type="molecule type" value="Genomic_DNA"/>
</dbReference>
<reference evidence="2" key="1">
    <citation type="submission" date="2023-08" db="EMBL/GenBank/DDBJ databases">
        <title>Black Yeasts Isolated from many extreme environments.</title>
        <authorList>
            <person name="Coleine C."/>
            <person name="Stajich J.E."/>
            <person name="Selbmann L."/>
        </authorList>
    </citation>
    <scope>NUCLEOTIDE SEQUENCE</scope>
    <source>
        <strain evidence="2">CCFEE 5810</strain>
    </source>
</reference>
<comment type="caution">
    <text evidence="2">The sequence shown here is derived from an EMBL/GenBank/DDBJ whole genome shotgun (WGS) entry which is preliminary data.</text>
</comment>
<dbReference type="Proteomes" id="UP001310594">
    <property type="component" value="Unassembled WGS sequence"/>
</dbReference>
<name>A0AAN7ZW15_9PEZI</name>
<proteinExistence type="predicted"/>
<evidence type="ECO:0000313" key="2">
    <source>
        <dbReference type="EMBL" id="KAK5691989.1"/>
    </source>
</evidence>
<accession>A0AAN7ZW15</accession>
<evidence type="ECO:0000256" key="1">
    <source>
        <dbReference type="SAM" id="SignalP"/>
    </source>
</evidence>
<gene>
    <name evidence="2" type="ORF">LTR97_011160</name>
</gene>